<dbReference type="GO" id="GO:0000156">
    <property type="term" value="F:phosphorelay response regulator activity"/>
    <property type="evidence" value="ECO:0007669"/>
    <property type="project" value="TreeGrafter"/>
</dbReference>
<proteinExistence type="predicted"/>
<evidence type="ECO:0000256" key="7">
    <source>
        <dbReference type="PROSITE-ProRule" id="PRU01091"/>
    </source>
</evidence>
<feature type="DNA-binding region" description="OmpR/PhoB-type" evidence="7">
    <location>
        <begin position="125"/>
        <end position="223"/>
    </location>
</feature>
<dbReference type="FunFam" id="1.10.10.10:FF:000005">
    <property type="entry name" value="Two-component system response regulator"/>
    <property type="match status" value="1"/>
</dbReference>
<keyword evidence="2" id="KW-0902">Two-component regulatory system</keyword>
<evidence type="ECO:0000313" key="10">
    <source>
        <dbReference type="EMBL" id="GAN79647.1"/>
    </source>
</evidence>
<accession>A0A0D6PDB7</accession>
<dbReference type="Proteomes" id="UP000032668">
    <property type="component" value="Unassembled WGS sequence"/>
</dbReference>
<dbReference type="SMART" id="SM00448">
    <property type="entry name" value="REC"/>
    <property type="match status" value="1"/>
</dbReference>
<organism evidence="10 11">
    <name type="scientific">Acidocella aminolytica 101 = DSM 11237</name>
    <dbReference type="NCBI Taxonomy" id="1120923"/>
    <lineage>
        <taxon>Bacteria</taxon>
        <taxon>Pseudomonadati</taxon>
        <taxon>Pseudomonadota</taxon>
        <taxon>Alphaproteobacteria</taxon>
        <taxon>Acetobacterales</taxon>
        <taxon>Acidocellaceae</taxon>
        <taxon>Acidocella</taxon>
    </lineage>
</organism>
<dbReference type="SUPFAM" id="SSF52172">
    <property type="entry name" value="CheY-like"/>
    <property type="match status" value="1"/>
</dbReference>
<keyword evidence="3" id="KW-0805">Transcription regulation</keyword>
<dbReference type="InterPro" id="IPR001867">
    <property type="entry name" value="OmpR/PhoB-type_DNA-bd"/>
</dbReference>
<name>A0A0D6PDB7_9PROT</name>
<evidence type="ECO:0000313" key="11">
    <source>
        <dbReference type="Proteomes" id="UP000032668"/>
    </source>
</evidence>
<sequence>MRVLLIEDDPKAAANLRAGLAPEGHEVEVAVDGRAGLLAAAAGNFDVLIIDRMLPGLDGLGVLRTLRGAGVHTPALFLTALGGLDDRLDGLRAGGDDYMVKPYALAELSARLSALTRRARVPPPQVKLRVGDLELDRTTRTVWRAGQKIELKPREYEVLEYLLRHRGQVVTKTMLLEDVWGFHFTPQTSIVEAQISRLRAKIDQGFAAPLIHTYRGAGYKLDVV</sequence>
<dbReference type="InterPro" id="IPR011006">
    <property type="entry name" value="CheY-like_superfamily"/>
</dbReference>
<dbReference type="PANTHER" id="PTHR48111">
    <property type="entry name" value="REGULATOR OF RPOS"/>
    <property type="match status" value="1"/>
</dbReference>
<dbReference type="PROSITE" id="PS50110">
    <property type="entry name" value="RESPONSE_REGULATORY"/>
    <property type="match status" value="1"/>
</dbReference>
<dbReference type="STRING" id="1120923.SAMN02746095_01977"/>
<reference evidence="10 11" key="1">
    <citation type="submission" date="2012-11" db="EMBL/GenBank/DDBJ databases">
        <title>Whole genome sequence of Acidocella aminolytica 101 = DSM 11237.</title>
        <authorList>
            <person name="Azuma Y."/>
            <person name="Higashiura N."/>
            <person name="Hirakawa H."/>
            <person name="Matsushita K."/>
        </authorList>
    </citation>
    <scope>NUCLEOTIDE SEQUENCE [LARGE SCALE GENOMIC DNA]</scope>
    <source>
        <strain evidence="11">101 / DSM 11237</strain>
    </source>
</reference>
<evidence type="ECO:0000256" key="1">
    <source>
        <dbReference type="ARBA" id="ARBA00022553"/>
    </source>
</evidence>
<dbReference type="Gene3D" id="3.40.50.2300">
    <property type="match status" value="1"/>
</dbReference>
<dbReference type="SMART" id="SM00862">
    <property type="entry name" value="Trans_reg_C"/>
    <property type="match status" value="1"/>
</dbReference>
<feature type="domain" description="OmpR/PhoB-type" evidence="9">
    <location>
        <begin position="125"/>
        <end position="223"/>
    </location>
</feature>
<dbReference type="GO" id="GO:0006355">
    <property type="term" value="P:regulation of DNA-templated transcription"/>
    <property type="evidence" value="ECO:0007669"/>
    <property type="project" value="InterPro"/>
</dbReference>
<keyword evidence="1 6" id="KW-0597">Phosphoprotein</keyword>
<comment type="caution">
    <text evidence="10">The sequence shown here is derived from an EMBL/GenBank/DDBJ whole genome shotgun (WGS) entry which is preliminary data.</text>
</comment>
<dbReference type="RefSeq" id="WP_048878087.1">
    <property type="nucleotide sequence ID" value="NZ_BANC01000025.1"/>
</dbReference>
<dbReference type="GO" id="GO:0032993">
    <property type="term" value="C:protein-DNA complex"/>
    <property type="evidence" value="ECO:0007669"/>
    <property type="project" value="TreeGrafter"/>
</dbReference>
<dbReference type="EMBL" id="BANC01000025">
    <property type="protein sequence ID" value="GAN79647.1"/>
    <property type="molecule type" value="Genomic_DNA"/>
</dbReference>
<evidence type="ECO:0000256" key="2">
    <source>
        <dbReference type="ARBA" id="ARBA00023012"/>
    </source>
</evidence>
<dbReference type="Pfam" id="PF00072">
    <property type="entry name" value="Response_reg"/>
    <property type="match status" value="1"/>
</dbReference>
<dbReference type="AlphaFoldDB" id="A0A0D6PDB7"/>
<dbReference type="Gene3D" id="1.10.10.10">
    <property type="entry name" value="Winged helix-like DNA-binding domain superfamily/Winged helix DNA-binding domain"/>
    <property type="match status" value="1"/>
</dbReference>
<dbReference type="InterPro" id="IPR001789">
    <property type="entry name" value="Sig_transdc_resp-reg_receiver"/>
</dbReference>
<evidence type="ECO:0000256" key="3">
    <source>
        <dbReference type="ARBA" id="ARBA00023015"/>
    </source>
</evidence>
<protein>
    <submittedName>
        <fullName evidence="10">Two component transcriptional regulator</fullName>
    </submittedName>
</protein>
<dbReference type="InterPro" id="IPR036388">
    <property type="entry name" value="WH-like_DNA-bd_sf"/>
</dbReference>
<evidence type="ECO:0000256" key="6">
    <source>
        <dbReference type="PROSITE-ProRule" id="PRU00169"/>
    </source>
</evidence>
<evidence type="ECO:0000259" key="9">
    <source>
        <dbReference type="PROSITE" id="PS51755"/>
    </source>
</evidence>
<feature type="modified residue" description="4-aspartylphosphate" evidence="6">
    <location>
        <position position="51"/>
    </location>
</feature>
<gene>
    <name evidence="10" type="ORF">Aam_025_035</name>
</gene>
<keyword evidence="11" id="KW-1185">Reference proteome</keyword>
<dbReference type="GO" id="GO:0005829">
    <property type="term" value="C:cytosol"/>
    <property type="evidence" value="ECO:0007669"/>
    <property type="project" value="TreeGrafter"/>
</dbReference>
<feature type="domain" description="Response regulatory" evidence="8">
    <location>
        <begin position="2"/>
        <end position="116"/>
    </location>
</feature>
<dbReference type="Pfam" id="PF00486">
    <property type="entry name" value="Trans_reg_C"/>
    <property type="match status" value="1"/>
</dbReference>
<evidence type="ECO:0000256" key="5">
    <source>
        <dbReference type="ARBA" id="ARBA00023163"/>
    </source>
</evidence>
<evidence type="ECO:0000259" key="8">
    <source>
        <dbReference type="PROSITE" id="PS50110"/>
    </source>
</evidence>
<keyword evidence="5" id="KW-0804">Transcription</keyword>
<dbReference type="CDD" id="cd00383">
    <property type="entry name" value="trans_reg_C"/>
    <property type="match status" value="1"/>
</dbReference>
<dbReference type="PROSITE" id="PS51755">
    <property type="entry name" value="OMPR_PHOB"/>
    <property type="match status" value="1"/>
</dbReference>
<dbReference type="InterPro" id="IPR039420">
    <property type="entry name" value="WalR-like"/>
</dbReference>
<dbReference type="GO" id="GO:0000976">
    <property type="term" value="F:transcription cis-regulatory region binding"/>
    <property type="evidence" value="ECO:0007669"/>
    <property type="project" value="TreeGrafter"/>
</dbReference>
<dbReference type="OrthoDB" id="7595335at2"/>
<evidence type="ECO:0000256" key="4">
    <source>
        <dbReference type="ARBA" id="ARBA00023125"/>
    </source>
</evidence>
<dbReference type="PANTHER" id="PTHR48111:SF76">
    <property type="entry name" value="TWO-COMPONENT RESPONSE REGULATOR"/>
    <property type="match status" value="1"/>
</dbReference>
<keyword evidence="4 7" id="KW-0238">DNA-binding</keyword>